<name>A0AAD6V3L2_9AGAR</name>
<dbReference type="Proteomes" id="UP001219525">
    <property type="component" value="Unassembled WGS sequence"/>
</dbReference>
<keyword evidence="2" id="KW-0456">Lyase</keyword>
<evidence type="ECO:0000313" key="4">
    <source>
        <dbReference type="EMBL" id="KAJ7198830.1"/>
    </source>
</evidence>
<feature type="non-terminal residue" evidence="4">
    <location>
        <position position="242"/>
    </location>
</feature>
<dbReference type="GO" id="GO:0016832">
    <property type="term" value="F:aldehyde-lyase activity"/>
    <property type="evidence" value="ECO:0007669"/>
    <property type="project" value="TreeGrafter"/>
</dbReference>
<accession>A0AAD6V3L2</accession>
<dbReference type="InterPro" id="IPR015813">
    <property type="entry name" value="Pyrv/PenolPyrv_kinase-like_dom"/>
</dbReference>
<keyword evidence="4" id="KW-0418">Kinase</keyword>
<evidence type="ECO:0000313" key="5">
    <source>
        <dbReference type="Proteomes" id="UP001219525"/>
    </source>
</evidence>
<dbReference type="PANTHER" id="PTHR30502">
    <property type="entry name" value="2-KETO-3-DEOXY-L-RHAMNONATE ALDOLASE"/>
    <property type="match status" value="1"/>
</dbReference>
<reference evidence="4" key="1">
    <citation type="submission" date="2023-03" db="EMBL/GenBank/DDBJ databases">
        <title>Massive genome expansion in bonnet fungi (Mycena s.s.) driven by repeated elements and novel gene families across ecological guilds.</title>
        <authorList>
            <consortium name="Lawrence Berkeley National Laboratory"/>
            <person name="Harder C.B."/>
            <person name="Miyauchi S."/>
            <person name="Viragh M."/>
            <person name="Kuo A."/>
            <person name="Thoen E."/>
            <person name="Andreopoulos B."/>
            <person name="Lu D."/>
            <person name="Skrede I."/>
            <person name="Drula E."/>
            <person name="Henrissat B."/>
            <person name="Morin E."/>
            <person name="Kohler A."/>
            <person name="Barry K."/>
            <person name="LaButti K."/>
            <person name="Morin E."/>
            <person name="Salamov A."/>
            <person name="Lipzen A."/>
            <person name="Mereny Z."/>
            <person name="Hegedus B."/>
            <person name="Baldrian P."/>
            <person name="Stursova M."/>
            <person name="Weitz H."/>
            <person name="Taylor A."/>
            <person name="Grigoriev I.V."/>
            <person name="Nagy L.G."/>
            <person name="Martin F."/>
            <person name="Kauserud H."/>
        </authorList>
    </citation>
    <scope>NUCLEOTIDE SEQUENCE</scope>
    <source>
        <strain evidence="4">9144</strain>
    </source>
</reference>
<gene>
    <name evidence="4" type="ORF">GGX14DRAFT_665357</name>
</gene>
<feature type="domain" description="HpcH/HpaI aldolase/citrate lyase" evidence="3">
    <location>
        <begin position="20"/>
        <end position="202"/>
    </location>
</feature>
<feature type="non-terminal residue" evidence="4">
    <location>
        <position position="1"/>
    </location>
</feature>
<dbReference type="Gene3D" id="3.20.20.60">
    <property type="entry name" value="Phosphoenolpyruvate-binding domains"/>
    <property type="match status" value="1"/>
</dbReference>
<dbReference type="AlphaFoldDB" id="A0AAD6V3L2"/>
<dbReference type="GO" id="GO:0046872">
    <property type="term" value="F:metal ion binding"/>
    <property type="evidence" value="ECO:0007669"/>
    <property type="project" value="UniProtKB-KW"/>
</dbReference>
<organism evidence="4 5">
    <name type="scientific">Mycena pura</name>
    <dbReference type="NCBI Taxonomy" id="153505"/>
    <lineage>
        <taxon>Eukaryota</taxon>
        <taxon>Fungi</taxon>
        <taxon>Dikarya</taxon>
        <taxon>Basidiomycota</taxon>
        <taxon>Agaricomycotina</taxon>
        <taxon>Agaricomycetes</taxon>
        <taxon>Agaricomycetidae</taxon>
        <taxon>Agaricales</taxon>
        <taxon>Marasmiineae</taxon>
        <taxon>Mycenaceae</taxon>
        <taxon>Mycena</taxon>
    </lineage>
</organism>
<dbReference type="PANTHER" id="PTHR30502:SF8">
    <property type="entry name" value="SYNTHASE, PUTATIVE-RELATED"/>
    <property type="match status" value="1"/>
</dbReference>
<evidence type="ECO:0000256" key="1">
    <source>
        <dbReference type="ARBA" id="ARBA00022723"/>
    </source>
</evidence>
<comment type="caution">
    <text evidence="4">The sequence shown here is derived from an EMBL/GenBank/DDBJ whole genome shotgun (WGS) entry which is preliminary data.</text>
</comment>
<keyword evidence="4" id="KW-0670">Pyruvate</keyword>
<dbReference type="InterPro" id="IPR040442">
    <property type="entry name" value="Pyrv_kinase-like_dom_sf"/>
</dbReference>
<keyword evidence="5" id="KW-1185">Reference proteome</keyword>
<dbReference type="InterPro" id="IPR005000">
    <property type="entry name" value="Aldolase/citrate-lyase_domain"/>
</dbReference>
<keyword evidence="1" id="KW-0479">Metal-binding</keyword>
<proteinExistence type="predicted"/>
<dbReference type="Pfam" id="PF03328">
    <property type="entry name" value="HpcH_HpaI"/>
    <property type="match status" value="1"/>
</dbReference>
<evidence type="ECO:0000259" key="3">
    <source>
        <dbReference type="Pfam" id="PF03328"/>
    </source>
</evidence>
<protein>
    <submittedName>
        <fullName evidence="4">Pyruvate/Phosphoenolpyruvate kinase-like domain-containing protein</fullName>
    </submittedName>
</protein>
<dbReference type="EMBL" id="JARJCW010000071">
    <property type="protein sequence ID" value="KAJ7198830.1"/>
    <property type="molecule type" value="Genomic_DNA"/>
</dbReference>
<dbReference type="SUPFAM" id="SSF51621">
    <property type="entry name" value="Phosphoenolpyruvate/pyruvate domain"/>
    <property type="match status" value="1"/>
</dbReference>
<keyword evidence="4" id="KW-0808">Transferase</keyword>
<dbReference type="GO" id="GO:0005737">
    <property type="term" value="C:cytoplasm"/>
    <property type="evidence" value="ECO:0007669"/>
    <property type="project" value="TreeGrafter"/>
</dbReference>
<sequence>TDIDQTRQDAEHVAWTPQLLVECVQIIIYESQSKTIPVVRVPSKTSFDYMQWAMDAGAGGIIVPHMETAEEVKQVIAACRFPPLGHRSYPPFTFVPGLNDRTPEGDTIFTVANKHIAIIPQIESAKGVENLAEIVAFDEVSAFMIGAGDLRLDLGLPQGLSGKEPSWLHSIEVCSKVAKERNIPIVGIAIGAELLKQRIDEGFKMLITWMDMYALAFGIMNDLASGRATAEEHLKNKAAKGE</sequence>
<evidence type="ECO:0000256" key="2">
    <source>
        <dbReference type="ARBA" id="ARBA00023239"/>
    </source>
</evidence>
<dbReference type="GO" id="GO:0016301">
    <property type="term" value="F:kinase activity"/>
    <property type="evidence" value="ECO:0007669"/>
    <property type="project" value="UniProtKB-KW"/>
</dbReference>
<dbReference type="InterPro" id="IPR050251">
    <property type="entry name" value="HpcH-HpaI_aldolase"/>
</dbReference>